<proteinExistence type="predicted"/>
<dbReference type="RefSeq" id="WP_189939009.1">
    <property type="nucleotide sequence ID" value="NZ_BNCD01000039.1"/>
</dbReference>
<comment type="caution">
    <text evidence="2">The sequence shown here is derived from an EMBL/GenBank/DDBJ whole genome shotgun (WGS) entry which is preliminary data.</text>
</comment>
<reference evidence="2" key="1">
    <citation type="journal article" date="2014" name="Int. J. Syst. Evol. Microbiol.">
        <title>Complete genome sequence of Corynebacterium casei LMG S-19264T (=DSM 44701T), isolated from a smear-ripened cheese.</title>
        <authorList>
            <consortium name="US DOE Joint Genome Institute (JGI-PGF)"/>
            <person name="Walter F."/>
            <person name="Albersmeier A."/>
            <person name="Kalinowski J."/>
            <person name="Ruckert C."/>
        </authorList>
    </citation>
    <scope>NUCLEOTIDE SEQUENCE</scope>
    <source>
        <strain evidence="2">JCM 5069</strain>
    </source>
</reference>
<dbReference type="AlphaFoldDB" id="A0A919L994"/>
<feature type="region of interest" description="Disordered" evidence="1">
    <location>
        <begin position="31"/>
        <end position="54"/>
    </location>
</feature>
<name>A0A919L994_9ACTN</name>
<dbReference type="Proteomes" id="UP000603708">
    <property type="component" value="Unassembled WGS sequence"/>
</dbReference>
<evidence type="ECO:0000256" key="1">
    <source>
        <dbReference type="SAM" id="MobiDB-lite"/>
    </source>
</evidence>
<protein>
    <submittedName>
        <fullName evidence="2">Uncharacterized protein</fullName>
    </submittedName>
</protein>
<accession>A0A919L994</accession>
<gene>
    <name evidence="2" type="ORF">GCM10018793_69070</name>
</gene>
<organism evidence="2 3">
    <name type="scientific">Streptomyces sulfonofaciens</name>
    <dbReference type="NCBI Taxonomy" id="68272"/>
    <lineage>
        <taxon>Bacteria</taxon>
        <taxon>Bacillati</taxon>
        <taxon>Actinomycetota</taxon>
        <taxon>Actinomycetes</taxon>
        <taxon>Kitasatosporales</taxon>
        <taxon>Streptomycetaceae</taxon>
        <taxon>Streptomyces</taxon>
    </lineage>
</organism>
<sequence length="54" mass="5936">MAFIAVFVPFFMLGVLVALGRYEELMLPRAEDEPEVREAPSPVVAGVRDTGRDA</sequence>
<evidence type="ECO:0000313" key="2">
    <source>
        <dbReference type="EMBL" id="GHH88648.1"/>
    </source>
</evidence>
<evidence type="ECO:0000313" key="3">
    <source>
        <dbReference type="Proteomes" id="UP000603708"/>
    </source>
</evidence>
<reference evidence="2" key="2">
    <citation type="submission" date="2020-09" db="EMBL/GenBank/DDBJ databases">
        <authorList>
            <person name="Sun Q."/>
            <person name="Ohkuma M."/>
        </authorList>
    </citation>
    <scope>NUCLEOTIDE SEQUENCE</scope>
    <source>
        <strain evidence="2">JCM 5069</strain>
    </source>
</reference>
<keyword evidence="3" id="KW-1185">Reference proteome</keyword>
<dbReference type="EMBL" id="BNCD01000039">
    <property type="protein sequence ID" value="GHH88648.1"/>
    <property type="molecule type" value="Genomic_DNA"/>
</dbReference>